<dbReference type="Proteomes" id="UP000010797">
    <property type="component" value="Chromosome"/>
</dbReference>
<comment type="cofactor">
    <cofactor evidence="1">
        <name>FMN</name>
        <dbReference type="ChEBI" id="CHEBI:58210"/>
    </cofactor>
</comment>
<dbReference type="SUPFAM" id="SSF51395">
    <property type="entry name" value="FMN-linked oxidoreductases"/>
    <property type="match status" value="1"/>
</dbReference>
<comment type="similarity">
    <text evidence="3">In the N-terminal section; belongs to the NADH:flavin oxidoreductase/NADH oxidase family.</text>
</comment>
<keyword evidence="4" id="KW-0285">Flavoprotein</keyword>
<evidence type="ECO:0000313" key="12">
    <source>
        <dbReference type="EMBL" id="AGA69297.1"/>
    </source>
</evidence>
<dbReference type="InterPro" id="IPR013785">
    <property type="entry name" value="Aldolase_TIM"/>
</dbReference>
<keyword evidence="9" id="KW-0411">Iron-sulfur</keyword>
<evidence type="ECO:0000256" key="2">
    <source>
        <dbReference type="ARBA" id="ARBA00001966"/>
    </source>
</evidence>
<dbReference type="PANTHER" id="PTHR42917">
    <property type="entry name" value="2,4-DIENOYL-COA REDUCTASE"/>
    <property type="match status" value="1"/>
</dbReference>
<comment type="cofactor">
    <cofactor evidence="2">
        <name>[4Fe-4S] cluster</name>
        <dbReference type="ChEBI" id="CHEBI:49883"/>
    </cofactor>
</comment>
<dbReference type="GO" id="GO:0016491">
    <property type="term" value="F:oxidoreductase activity"/>
    <property type="evidence" value="ECO:0007669"/>
    <property type="project" value="UniProtKB-KW"/>
</dbReference>
<dbReference type="STRING" id="871963.Desdi_1848"/>
<evidence type="ECO:0000313" key="13">
    <source>
        <dbReference type="Proteomes" id="UP000010797"/>
    </source>
</evidence>
<dbReference type="HOGENOM" id="CLU_012153_1_2_9"/>
<dbReference type="RefSeq" id="WP_015262284.1">
    <property type="nucleotide sequence ID" value="NC_019903.1"/>
</dbReference>
<organism evidence="12 13">
    <name type="scientific">Desulfitobacterium dichloroeliminans (strain LMG P-21439 / DCA1)</name>
    <dbReference type="NCBI Taxonomy" id="871963"/>
    <lineage>
        <taxon>Bacteria</taxon>
        <taxon>Bacillati</taxon>
        <taxon>Bacillota</taxon>
        <taxon>Clostridia</taxon>
        <taxon>Eubacteriales</taxon>
        <taxon>Desulfitobacteriaceae</taxon>
        <taxon>Desulfitobacterium</taxon>
    </lineage>
</organism>
<evidence type="ECO:0000256" key="1">
    <source>
        <dbReference type="ARBA" id="ARBA00001917"/>
    </source>
</evidence>
<dbReference type="PANTHER" id="PTHR42917:SF2">
    <property type="entry name" value="2,4-DIENOYL-COA REDUCTASE [(2E)-ENOYL-COA-PRODUCING]"/>
    <property type="match status" value="1"/>
</dbReference>
<keyword evidence="6" id="KW-0479">Metal-binding</keyword>
<dbReference type="Pfam" id="PF00724">
    <property type="entry name" value="Oxidored_FMN"/>
    <property type="match status" value="1"/>
</dbReference>
<evidence type="ECO:0000256" key="7">
    <source>
        <dbReference type="ARBA" id="ARBA00023002"/>
    </source>
</evidence>
<dbReference type="EMBL" id="CP003344">
    <property type="protein sequence ID" value="AGA69297.1"/>
    <property type="molecule type" value="Genomic_DNA"/>
</dbReference>
<protein>
    <submittedName>
        <fullName evidence="12">NADH:flavin oxidoreductase</fullName>
    </submittedName>
</protein>
<evidence type="ECO:0000259" key="10">
    <source>
        <dbReference type="Pfam" id="PF00724"/>
    </source>
</evidence>
<evidence type="ECO:0000256" key="8">
    <source>
        <dbReference type="ARBA" id="ARBA00023004"/>
    </source>
</evidence>
<dbReference type="eggNOG" id="COG1902">
    <property type="taxonomic scope" value="Bacteria"/>
</dbReference>
<sequence length="647" mass="70636">MATLFDPIKIGNMIMKNRVVMPPMTTNFPDEDGFVTQQLIDYYSERAKSGVGLIIVEATYGRKDGRRNFRNINIYDDRYVSGLLKLTTEIKKYGAKVALQIAHGGRECRQSVTGTKPLAPSAVTTTFSGYGQGENPITLTSDQIEELVESYADAAKRAQEAGFDAVEIHGAHGYLISQFLSPATNYRNDKYGGDLEGRARFFIDVVKCCKKNVSADFPIIARINASDYMTDGLTLTESVQAAKLLEGAGADAIHITAGTNSSHPYMMMPGMFIPRGCNVDAAKKFKDTIKVPIIVAGRITDPVLAKDIIEMKSADMVAVGRGLIADPEWVKKVQEGDYRSIRTCISCNEGCVRRLHGGKAISCSLNATVGREIELNQNLENNKLEKNVVVVGGGPAGLESARIAAIKGCNVVMYEENNRLGGLLPLAAVPSKRSEILNVINYYEYILPKMGVEIKLNEKFTIDLAQSINPDTIIIATGGKFNYPPIKGIDNPLVFTAYDILSGVKEAGRNCVVVGGGLVGVEVAEKLAEQNKRVMLVEMNEVNIESARSDTVYYTDRLNELNVEIHSNTCLLEITDSSVILDEKGWKKTIHNVDAVILATGAMPNTKLIEELKKYFPEVYGVGDCVKPGKIIDAVHSAAEITMKILN</sequence>
<gene>
    <name evidence="12" type="ordered locus">Desdi_1848</name>
</gene>
<evidence type="ECO:0000256" key="5">
    <source>
        <dbReference type="ARBA" id="ARBA00022643"/>
    </source>
</evidence>
<dbReference type="KEGG" id="ddl:Desdi_1848"/>
<dbReference type="Pfam" id="PF07992">
    <property type="entry name" value="Pyr_redox_2"/>
    <property type="match status" value="1"/>
</dbReference>
<feature type="domain" description="NADH:flavin oxidoreductase/NADH oxidase N-terminal" evidence="10">
    <location>
        <begin position="4"/>
        <end position="336"/>
    </location>
</feature>
<dbReference type="SUPFAM" id="SSF51905">
    <property type="entry name" value="FAD/NAD(P)-binding domain"/>
    <property type="match status" value="1"/>
</dbReference>
<dbReference type="CDD" id="cd02803">
    <property type="entry name" value="OYE_like_FMN_family"/>
    <property type="match status" value="1"/>
</dbReference>
<dbReference type="InterPro" id="IPR036188">
    <property type="entry name" value="FAD/NAD-bd_sf"/>
</dbReference>
<dbReference type="GO" id="GO:0051536">
    <property type="term" value="F:iron-sulfur cluster binding"/>
    <property type="evidence" value="ECO:0007669"/>
    <property type="project" value="UniProtKB-KW"/>
</dbReference>
<keyword evidence="8" id="KW-0408">Iron</keyword>
<evidence type="ECO:0000256" key="6">
    <source>
        <dbReference type="ARBA" id="ARBA00022723"/>
    </source>
</evidence>
<evidence type="ECO:0000259" key="11">
    <source>
        <dbReference type="Pfam" id="PF07992"/>
    </source>
</evidence>
<evidence type="ECO:0000256" key="3">
    <source>
        <dbReference type="ARBA" id="ARBA00011048"/>
    </source>
</evidence>
<feature type="domain" description="FAD/NAD(P)-binding" evidence="11">
    <location>
        <begin position="387"/>
        <end position="613"/>
    </location>
</feature>
<evidence type="ECO:0000256" key="9">
    <source>
        <dbReference type="ARBA" id="ARBA00023014"/>
    </source>
</evidence>
<dbReference type="AlphaFoldDB" id="L0F7W9"/>
<dbReference type="InterPro" id="IPR023753">
    <property type="entry name" value="FAD/NAD-binding_dom"/>
</dbReference>
<dbReference type="PRINTS" id="PR00368">
    <property type="entry name" value="FADPNR"/>
</dbReference>
<keyword evidence="7" id="KW-0560">Oxidoreductase</keyword>
<dbReference type="GO" id="GO:0046872">
    <property type="term" value="F:metal ion binding"/>
    <property type="evidence" value="ECO:0007669"/>
    <property type="project" value="UniProtKB-KW"/>
</dbReference>
<dbReference type="Gene3D" id="3.20.20.70">
    <property type="entry name" value="Aldolase class I"/>
    <property type="match status" value="1"/>
</dbReference>
<reference evidence="13" key="1">
    <citation type="submission" date="2012-02" db="EMBL/GenBank/DDBJ databases">
        <title>Complete sequence of Desulfitobacterium dichloroeliminans LMG P-21439.</title>
        <authorList>
            <person name="Lucas S."/>
            <person name="Han J."/>
            <person name="Lapidus A."/>
            <person name="Cheng J.-F."/>
            <person name="Goodwin L."/>
            <person name="Pitluck S."/>
            <person name="Peters L."/>
            <person name="Ovchinnikova G."/>
            <person name="Teshima H."/>
            <person name="Detter J.C."/>
            <person name="Han C."/>
            <person name="Tapia R."/>
            <person name="Land M."/>
            <person name="Hauser L."/>
            <person name="Kyrpides N."/>
            <person name="Ivanova N."/>
            <person name="Pagani I."/>
            <person name="Kruse T."/>
            <person name="de Vos W.M."/>
            <person name="Boon N."/>
            <person name="Smidt H."/>
            <person name="Woyke T."/>
        </authorList>
    </citation>
    <scope>NUCLEOTIDE SEQUENCE [LARGE SCALE GENOMIC DNA]</scope>
    <source>
        <strain evidence="13">LMG P-21439 / DCA1</strain>
    </source>
</reference>
<dbReference type="PRINTS" id="PR00411">
    <property type="entry name" value="PNDRDTASEI"/>
</dbReference>
<dbReference type="Gene3D" id="3.50.50.60">
    <property type="entry name" value="FAD/NAD(P)-binding domain"/>
    <property type="match status" value="1"/>
</dbReference>
<dbReference type="eggNOG" id="COG0446">
    <property type="taxonomic scope" value="Bacteria"/>
</dbReference>
<dbReference type="InterPro" id="IPR051793">
    <property type="entry name" value="NADH:flavin_oxidoreductase"/>
</dbReference>
<dbReference type="GO" id="GO:0010181">
    <property type="term" value="F:FMN binding"/>
    <property type="evidence" value="ECO:0007669"/>
    <property type="project" value="InterPro"/>
</dbReference>
<keyword evidence="5" id="KW-0288">FMN</keyword>
<dbReference type="Gene3D" id="3.40.50.720">
    <property type="entry name" value="NAD(P)-binding Rossmann-like Domain"/>
    <property type="match status" value="1"/>
</dbReference>
<name>L0F7W9_DESDL</name>
<dbReference type="InterPro" id="IPR001155">
    <property type="entry name" value="OxRdtase_FMN_N"/>
</dbReference>
<accession>L0F7W9</accession>
<keyword evidence="13" id="KW-1185">Reference proteome</keyword>
<evidence type="ECO:0000256" key="4">
    <source>
        <dbReference type="ARBA" id="ARBA00022630"/>
    </source>
</evidence>
<proteinExistence type="inferred from homology"/>